<keyword evidence="2" id="KW-1133">Transmembrane helix</keyword>
<dbReference type="EMBL" id="FNVB01000003">
    <property type="protein sequence ID" value="SEG49185.1"/>
    <property type="molecule type" value="Genomic_DNA"/>
</dbReference>
<organism evidence="3 6">
    <name type="scientific">Saccharopolyspora kobensis</name>
    <dbReference type="NCBI Taxonomy" id="146035"/>
    <lineage>
        <taxon>Bacteria</taxon>
        <taxon>Bacillati</taxon>
        <taxon>Actinomycetota</taxon>
        <taxon>Actinomycetes</taxon>
        <taxon>Pseudonocardiales</taxon>
        <taxon>Pseudonocardiaceae</taxon>
        <taxon>Saccharopolyspora</taxon>
    </lineage>
</organism>
<keyword evidence="2" id="KW-0472">Membrane</keyword>
<name>A0A1H6AMB3_9PSEU</name>
<dbReference type="Proteomes" id="UP000236729">
    <property type="component" value="Unassembled WGS sequence"/>
</dbReference>
<reference evidence="3" key="2">
    <citation type="submission" date="2016-10" db="EMBL/GenBank/DDBJ databases">
        <authorList>
            <person name="de Groot N.N."/>
        </authorList>
    </citation>
    <scope>NUCLEOTIDE SEQUENCE [LARGE SCALE GENOMIC DNA]</scope>
    <source>
        <strain evidence="3">ATCC 20501</strain>
    </source>
</reference>
<evidence type="ECO:0000313" key="4">
    <source>
        <dbReference type="EMBL" id="SFE59097.1"/>
    </source>
</evidence>
<proteinExistence type="predicted"/>
<accession>A0A1H6AMB3</accession>
<dbReference type="RefSeq" id="WP_093356856.1">
    <property type="nucleotide sequence ID" value="NZ_FNVB01000003.1"/>
</dbReference>
<keyword evidence="2" id="KW-0812">Transmembrane</keyword>
<dbReference type="Proteomes" id="UP000199690">
    <property type="component" value="Unassembled WGS sequence"/>
</dbReference>
<evidence type="ECO:0000313" key="6">
    <source>
        <dbReference type="Proteomes" id="UP000236729"/>
    </source>
</evidence>
<evidence type="ECO:0000256" key="1">
    <source>
        <dbReference type="SAM" id="MobiDB-lite"/>
    </source>
</evidence>
<protein>
    <submittedName>
        <fullName evidence="3">Uncharacterized protein</fullName>
    </submittedName>
</protein>
<dbReference type="AlphaFoldDB" id="A0A1H6AMB3"/>
<keyword evidence="5" id="KW-1185">Reference proteome</keyword>
<evidence type="ECO:0000256" key="2">
    <source>
        <dbReference type="SAM" id="Phobius"/>
    </source>
</evidence>
<evidence type="ECO:0000313" key="3">
    <source>
        <dbReference type="EMBL" id="SEG49185.1"/>
    </source>
</evidence>
<feature type="region of interest" description="Disordered" evidence="1">
    <location>
        <begin position="31"/>
        <end position="50"/>
    </location>
</feature>
<feature type="transmembrane region" description="Helical" evidence="2">
    <location>
        <begin position="110"/>
        <end position="127"/>
    </location>
</feature>
<reference evidence="5 6" key="1">
    <citation type="submission" date="2016-10" db="EMBL/GenBank/DDBJ databases">
        <authorList>
            <person name="Varghese N."/>
            <person name="Submissions S."/>
        </authorList>
    </citation>
    <scope>NUCLEOTIDE SEQUENCE [LARGE SCALE GENOMIC DNA]</scope>
    <source>
        <strain evidence="6">ATCC 20501</strain>
        <strain evidence="4 5">CGMCC 4.3529</strain>
    </source>
</reference>
<dbReference type="EMBL" id="FOME01000012">
    <property type="protein sequence ID" value="SFE59097.1"/>
    <property type="molecule type" value="Genomic_DNA"/>
</dbReference>
<sequence>MKCHHCGLDNDPNFLLCAHCGHKRVIDLSGGAQPTTTAPGTTPSAAAGPGATGTDATRYLCAALQLDAGLNDKALQKVLDEQYRAVVSSPGVDLATVLKYGLAARRRQRIRDVLIVLLALIGLGLLFSEEPQWFALALFAGWAVMFIETLSARYGFLSAQLRRDTFDPANAPVPSNRHTATRLAEIADQDRGNLTVFADYAPFAGYGGTVDTWSFTLNVAKAVEGEDVVEFTVQELHDFIASSVRDLGLPGVLVEDRVFVSGLDLLHELEPPVRQAILPDELAAPASHVDDALLARLREDPECRARPYLTVRVTGWNGDLVVTMFLRFVLSSQKDLLFVEANYSLLPPVKRRYQQIDQLLRSPTARQLGRLAALSLVKIVPAVFEGVQRILGILGSPLAQIFKSLRERREITQERTFNYGATMSLREAAADNRYHRYFQQLDKEMYAKLAERRVMDSLERFLADHNVDTSDLNERQTTILNNGVYVTGQGKLNAMSVAAGNNAIARTVQAVRNAAPNNRQG</sequence>
<accession>A0A1I2BSU9</accession>
<evidence type="ECO:0000313" key="5">
    <source>
        <dbReference type="Proteomes" id="UP000199690"/>
    </source>
</evidence>
<gene>
    <name evidence="3" type="ORF">SAMN02982929_02375</name>
    <name evidence="4" type="ORF">SAMN05216506_112209</name>
</gene>